<feature type="compositionally biased region" description="Basic and acidic residues" evidence="1">
    <location>
        <begin position="154"/>
        <end position="164"/>
    </location>
</feature>
<dbReference type="EMBL" id="JAVDPF010000028">
    <property type="protein sequence ID" value="KAL1871245.1"/>
    <property type="molecule type" value="Genomic_DNA"/>
</dbReference>
<accession>A0ABR3X6H3</accession>
<proteinExistence type="predicted"/>
<sequence>MTRKRPIHALDKTTYTGHRAIQPRPSSGLYGTEGAASIPPTPGLESDTERGHRPKRGRPSKAEIEKRRAAAQARGETYPPASSRRQRNPPATGSTTAERRVISPRLPVYTPETRTTEPPSVESPGTAGASTQARQERPVEDTTPDQTQLTSIQREARPQTETDRTLPSIQSMQLVFGGDTPRTIPGTAGARPLGPPPFSYPEGSRTILSGTNTSTSGHHQGPSLEVLAGTSGNQEMARHEGGPSESGT</sequence>
<feature type="compositionally biased region" description="Polar residues" evidence="1">
    <location>
        <begin position="206"/>
        <end position="218"/>
    </location>
</feature>
<organism evidence="2 3">
    <name type="scientific">Paecilomyces lecythidis</name>
    <dbReference type="NCBI Taxonomy" id="3004212"/>
    <lineage>
        <taxon>Eukaryota</taxon>
        <taxon>Fungi</taxon>
        <taxon>Dikarya</taxon>
        <taxon>Ascomycota</taxon>
        <taxon>Pezizomycotina</taxon>
        <taxon>Eurotiomycetes</taxon>
        <taxon>Eurotiomycetidae</taxon>
        <taxon>Eurotiales</taxon>
        <taxon>Thermoascaceae</taxon>
        <taxon>Paecilomyces</taxon>
    </lineage>
</organism>
<reference evidence="2 3" key="1">
    <citation type="journal article" date="2024" name="IMA Fungus">
        <title>IMA Genome - F19 : A genome assembly and annotation guide to empower mycologists, including annotated draft genome sequences of Ceratocystis pirilliformis, Diaporthe australafricana, Fusarium ophioides, Paecilomyces lecythidis, and Sporothrix stenoceras.</title>
        <authorList>
            <person name="Aylward J."/>
            <person name="Wilson A.M."/>
            <person name="Visagie C.M."/>
            <person name="Spraker J."/>
            <person name="Barnes I."/>
            <person name="Buitendag C."/>
            <person name="Ceriani C."/>
            <person name="Del Mar Angel L."/>
            <person name="du Plessis D."/>
            <person name="Fuchs T."/>
            <person name="Gasser K."/>
            <person name="Kramer D."/>
            <person name="Li W."/>
            <person name="Munsamy K."/>
            <person name="Piso A."/>
            <person name="Price J.L."/>
            <person name="Sonnekus B."/>
            <person name="Thomas C."/>
            <person name="van der Nest A."/>
            <person name="van Dijk A."/>
            <person name="van Heerden A."/>
            <person name="van Vuuren N."/>
            <person name="Yilmaz N."/>
            <person name="Duong T.A."/>
            <person name="van der Merwe N.A."/>
            <person name="Wingfield M.J."/>
            <person name="Wingfield B.D."/>
        </authorList>
    </citation>
    <scope>NUCLEOTIDE SEQUENCE [LARGE SCALE GENOMIC DNA]</scope>
    <source>
        <strain evidence="2 3">CMW 18167</strain>
    </source>
</reference>
<evidence type="ECO:0000313" key="3">
    <source>
        <dbReference type="Proteomes" id="UP001583193"/>
    </source>
</evidence>
<gene>
    <name evidence="2" type="ORF">Plec18167_007179</name>
</gene>
<protein>
    <submittedName>
        <fullName evidence="2">Uncharacterized protein</fullName>
    </submittedName>
</protein>
<name>A0ABR3X6H3_9EURO</name>
<evidence type="ECO:0000256" key="1">
    <source>
        <dbReference type="SAM" id="MobiDB-lite"/>
    </source>
</evidence>
<keyword evidence="3" id="KW-1185">Reference proteome</keyword>
<dbReference type="Proteomes" id="UP001583193">
    <property type="component" value="Unassembled WGS sequence"/>
</dbReference>
<comment type="caution">
    <text evidence="2">The sequence shown here is derived from an EMBL/GenBank/DDBJ whole genome shotgun (WGS) entry which is preliminary data.</text>
</comment>
<feature type="compositionally biased region" description="Polar residues" evidence="1">
    <location>
        <begin position="144"/>
        <end position="153"/>
    </location>
</feature>
<evidence type="ECO:0000313" key="2">
    <source>
        <dbReference type="EMBL" id="KAL1871245.1"/>
    </source>
</evidence>
<feature type="region of interest" description="Disordered" evidence="1">
    <location>
        <begin position="1"/>
        <end position="248"/>
    </location>
</feature>